<dbReference type="SUPFAM" id="SSF46955">
    <property type="entry name" value="Putative DNA-binding domain"/>
    <property type="match status" value="1"/>
</dbReference>
<dbReference type="GO" id="GO:0003677">
    <property type="term" value="F:DNA binding"/>
    <property type="evidence" value="ECO:0007669"/>
    <property type="project" value="UniProtKB-KW"/>
</dbReference>
<evidence type="ECO:0000256" key="4">
    <source>
        <dbReference type="SAM" id="Coils"/>
    </source>
</evidence>
<dbReference type="PROSITE" id="PS50937">
    <property type="entry name" value="HTH_MERR_2"/>
    <property type="match status" value="1"/>
</dbReference>
<protein>
    <submittedName>
        <fullName evidence="6">MerR family transcriptional regulator</fullName>
    </submittedName>
</protein>
<keyword evidence="2" id="KW-0238">DNA-binding</keyword>
<dbReference type="PROSITE" id="PS00552">
    <property type="entry name" value="HTH_MERR_1"/>
    <property type="match status" value="1"/>
</dbReference>
<evidence type="ECO:0000313" key="7">
    <source>
        <dbReference type="Proteomes" id="UP000288587"/>
    </source>
</evidence>
<dbReference type="GO" id="GO:0003700">
    <property type="term" value="F:DNA-binding transcription factor activity"/>
    <property type="evidence" value="ECO:0007669"/>
    <property type="project" value="InterPro"/>
</dbReference>
<dbReference type="InterPro" id="IPR047057">
    <property type="entry name" value="MerR_fam"/>
</dbReference>
<name>A0A437LGZ3_9BURK</name>
<comment type="caution">
    <text evidence="6">The sequence shown here is derived from an EMBL/GenBank/DDBJ whole genome shotgun (WGS) entry which is preliminary data.</text>
</comment>
<evidence type="ECO:0000313" key="6">
    <source>
        <dbReference type="EMBL" id="RVT84643.1"/>
    </source>
</evidence>
<dbReference type="RefSeq" id="WP_127683043.1">
    <property type="nucleotide sequence ID" value="NZ_SACM01000003.1"/>
</dbReference>
<dbReference type="InterPro" id="IPR009061">
    <property type="entry name" value="DNA-bd_dom_put_sf"/>
</dbReference>
<keyword evidence="3" id="KW-0804">Transcription</keyword>
<evidence type="ECO:0000259" key="5">
    <source>
        <dbReference type="PROSITE" id="PS50937"/>
    </source>
</evidence>
<dbReference type="Proteomes" id="UP000288587">
    <property type="component" value="Unassembled WGS sequence"/>
</dbReference>
<dbReference type="OrthoDB" id="5297305at2"/>
<evidence type="ECO:0000256" key="3">
    <source>
        <dbReference type="ARBA" id="ARBA00023163"/>
    </source>
</evidence>
<evidence type="ECO:0000256" key="1">
    <source>
        <dbReference type="ARBA" id="ARBA00023015"/>
    </source>
</evidence>
<feature type="domain" description="HTH merR-type" evidence="5">
    <location>
        <begin position="1"/>
        <end position="70"/>
    </location>
</feature>
<organism evidence="6 7">
    <name type="scientific">Inhella crocodyli</name>
    <dbReference type="NCBI Taxonomy" id="2499851"/>
    <lineage>
        <taxon>Bacteria</taxon>
        <taxon>Pseudomonadati</taxon>
        <taxon>Pseudomonadota</taxon>
        <taxon>Betaproteobacteria</taxon>
        <taxon>Burkholderiales</taxon>
        <taxon>Sphaerotilaceae</taxon>
        <taxon>Inhella</taxon>
    </lineage>
</organism>
<gene>
    <name evidence="6" type="ORF">EOD73_10910</name>
</gene>
<accession>A0A437LGZ3</accession>
<keyword evidence="7" id="KW-1185">Reference proteome</keyword>
<dbReference type="PANTHER" id="PTHR30204">
    <property type="entry name" value="REDOX-CYCLING DRUG-SENSING TRANSCRIPTIONAL ACTIVATOR SOXR"/>
    <property type="match status" value="1"/>
</dbReference>
<dbReference type="AlphaFoldDB" id="A0A437LGZ3"/>
<dbReference type="Gene3D" id="1.10.1660.10">
    <property type="match status" value="1"/>
</dbReference>
<reference evidence="6 7" key="1">
    <citation type="submission" date="2019-01" db="EMBL/GenBank/DDBJ databases">
        <authorList>
            <person name="Chen W.-M."/>
        </authorList>
    </citation>
    <scope>NUCLEOTIDE SEQUENCE [LARGE SCALE GENOMIC DNA]</scope>
    <source>
        <strain evidence="6 7">CCP-18</strain>
    </source>
</reference>
<sequence length="143" mass="15500">MMKIGDLAQLTGLKPSAIRFYEASGLLPPGARGPNGYRLYTEAAVERLRLIQLAQRLGFSLDTLRPLLAQDAGPLPHEQVLEALAQRRAEIAALRKALDAQEAELARLAQACQTEWPQGRCVDLATLAPAPAIAPALRKRAAR</sequence>
<feature type="coiled-coil region" evidence="4">
    <location>
        <begin position="84"/>
        <end position="111"/>
    </location>
</feature>
<dbReference type="InterPro" id="IPR000551">
    <property type="entry name" value="MerR-type_HTH_dom"/>
</dbReference>
<dbReference type="PANTHER" id="PTHR30204:SF94">
    <property type="entry name" value="HEAVY METAL-DEPENDENT TRANSCRIPTIONAL REGULATOR HI_0293-RELATED"/>
    <property type="match status" value="1"/>
</dbReference>
<dbReference type="EMBL" id="SACM01000003">
    <property type="protein sequence ID" value="RVT84643.1"/>
    <property type="molecule type" value="Genomic_DNA"/>
</dbReference>
<keyword evidence="4" id="KW-0175">Coiled coil</keyword>
<evidence type="ECO:0000256" key="2">
    <source>
        <dbReference type="ARBA" id="ARBA00023125"/>
    </source>
</evidence>
<dbReference type="PRINTS" id="PR00040">
    <property type="entry name" value="HTHMERR"/>
</dbReference>
<proteinExistence type="predicted"/>
<dbReference type="Pfam" id="PF13411">
    <property type="entry name" value="MerR_1"/>
    <property type="match status" value="1"/>
</dbReference>
<dbReference type="SMART" id="SM00422">
    <property type="entry name" value="HTH_MERR"/>
    <property type="match status" value="1"/>
</dbReference>
<keyword evidence="1" id="KW-0805">Transcription regulation</keyword>